<organism evidence="2">
    <name type="scientific">Timema tahoe</name>
    <dbReference type="NCBI Taxonomy" id="61484"/>
    <lineage>
        <taxon>Eukaryota</taxon>
        <taxon>Metazoa</taxon>
        <taxon>Ecdysozoa</taxon>
        <taxon>Arthropoda</taxon>
        <taxon>Hexapoda</taxon>
        <taxon>Insecta</taxon>
        <taxon>Pterygota</taxon>
        <taxon>Neoptera</taxon>
        <taxon>Polyneoptera</taxon>
        <taxon>Phasmatodea</taxon>
        <taxon>Timematodea</taxon>
        <taxon>Timematoidea</taxon>
        <taxon>Timematidae</taxon>
        <taxon>Timema</taxon>
    </lineage>
</organism>
<sequence>MAQDGYKSESLVHLYAGTIPGRSLPKRFKSITPFNTWHSDPTTNSQFNACTFDEMFAARRTLDAGQAQQRQRAGIAQEEVSARHRTLNTVLAEGRHSRGIGFCRGAEDRGKLSVYYNQREAGKRLERVIPTLRLPSVECAVAHKNTCITDFPLPRLPLCCACPASNVRRALLSGFHANGTRGFIYKLVFLFSTMKYQYTSPLRKESPTQGKRVSPPQERISPSPSSQPLNLLQETRQPINKEPSSIDTPA</sequence>
<name>A0A7R9IJW9_9NEOP</name>
<proteinExistence type="predicted"/>
<feature type="compositionally biased region" description="Polar residues" evidence="1">
    <location>
        <begin position="234"/>
        <end position="250"/>
    </location>
</feature>
<protein>
    <submittedName>
        <fullName evidence="2">Uncharacterized protein</fullName>
    </submittedName>
</protein>
<accession>A0A7R9IJW9</accession>
<evidence type="ECO:0000313" key="2">
    <source>
        <dbReference type="EMBL" id="CAD7459787.1"/>
    </source>
</evidence>
<reference evidence="2" key="1">
    <citation type="submission" date="2020-11" db="EMBL/GenBank/DDBJ databases">
        <authorList>
            <person name="Tran Van P."/>
        </authorList>
    </citation>
    <scope>NUCLEOTIDE SEQUENCE</scope>
</reference>
<feature type="compositionally biased region" description="Low complexity" evidence="1">
    <location>
        <begin position="221"/>
        <end position="233"/>
    </location>
</feature>
<gene>
    <name evidence="2" type="ORF">TTEB3V08_LOCUS7735</name>
</gene>
<feature type="region of interest" description="Disordered" evidence="1">
    <location>
        <begin position="201"/>
        <end position="250"/>
    </location>
</feature>
<dbReference type="AlphaFoldDB" id="A0A7R9IJW9"/>
<evidence type="ECO:0000256" key="1">
    <source>
        <dbReference type="SAM" id="MobiDB-lite"/>
    </source>
</evidence>
<dbReference type="EMBL" id="OE003133">
    <property type="protein sequence ID" value="CAD7459787.1"/>
    <property type="molecule type" value="Genomic_DNA"/>
</dbReference>